<comment type="similarity">
    <text evidence="2">Belongs to the monovalent cation:proton antiporter 2 (CPA2) transporter (TC 2.A.37) family.</text>
</comment>
<dbReference type="Gene3D" id="3.40.50.720">
    <property type="entry name" value="NAD(P)-binding Rossmann-like Domain"/>
    <property type="match status" value="1"/>
</dbReference>
<protein>
    <submittedName>
        <fullName evidence="13">CPA2 family monovalent cation:H+ antiporter-2</fullName>
    </submittedName>
</protein>
<dbReference type="GO" id="GO:0006813">
    <property type="term" value="P:potassium ion transport"/>
    <property type="evidence" value="ECO:0007669"/>
    <property type="project" value="UniProtKB-KW"/>
</dbReference>
<dbReference type="Pfam" id="PF02254">
    <property type="entry name" value="TrkA_N"/>
    <property type="match status" value="1"/>
</dbReference>
<keyword evidence="8 11" id="KW-1133">Transmembrane helix</keyword>
<dbReference type="PANTHER" id="PTHR46157">
    <property type="entry name" value="K(+) EFFLUX ANTIPORTER 3, CHLOROPLASTIC"/>
    <property type="match status" value="1"/>
</dbReference>
<evidence type="ECO:0000256" key="3">
    <source>
        <dbReference type="ARBA" id="ARBA00022448"/>
    </source>
</evidence>
<feature type="transmembrane region" description="Helical" evidence="11">
    <location>
        <begin position="312"/>
        <end position="334"/>
    </location>
</feature>
<evidence type="ECO:0000256" key="11">
    <source>
        <dbReference type="SAM" id="Phobius"/>
    </source>
</evidence>
<evidence type="ECO:0000256" key="4">
    <source>
        <dbReference type="ARBA" id="ARBA00022449"/>
    </source>
</evidence>
<feature type="transmembrane region" description="Helical" evidence="11">
    <location>
        <begin position="163"/>
        <end position="187"/>
    </location>
</feature>
<dbReference type="SUPFAM" id="SSF51735">
    <property type="entry name" value="NAD(P)-binding Rossmann-fold domains"/>
    <property type="match status" value="1"/>
</dbReference>
<feature type="transmembrane region" description="Helical" evidence="11">
    <location>
        <begin position="193"/>
        <end position="214"/>
    </location>
</feature>
<dbReference type="GO" id="GO:1902600">
    <property type="term" value="P:proton transmembrane transport"/>
    <property type="evidence" value="ECO:0007669"/>
    <property type="project" value="InterPro"/>
</dbReference>
<keyword evidence="6 11" id="KW-0812">Transmembrane</keyword>
<dbReference type="Gene3D" id="1.20.1530.20">
    <property type="match status" value="1"/>
</dbReference>
<sequence length="587" mass="62031">MEHGAGVPFLREVVVFLVTAGVVVPLFQRLRISPILGFLLAGILIGPFGLGRLVADWPWLGYASISDIEGVSHLAELGVVFLLFMIGLELSLQRLWAMRRMVFGFGALQVVLTGAVITGLAMLDGFNGAAAVAIGSCLALSSTAIVTELLVERRRLASPPGRSAFSVLLFQDLAVVPILFVIGALGATSQDGLALSLLIAIGEAALAIIVILVAGRLVVRPFLRFVGASRNREVFTAAALLIILGTAVGTSFAGLSMALGAFLAGLVFSDTEFRHQIEADIEPFKGLFLGLFFVSVGMSIDPVFVISRPGEILALTLGLFVLKAVILMAIGLAIRLPVPIAVETALLLGQIGEFSLVGLGLARGLGVIDPDNAQLLVIVAGASMAITPVLIPYAERIGKWLEARSIRQNLGDGFDGGELTDHVIIAGFGRVGRLLGDILDHQKAAYVALDANGPIVAAQRKQGRPVYFGDTSRVDVLQRAGIEHAIAVVVTMDDPLAAENIVRAVRHEGHDVAIVARARDRAHAERLFALGANEVIPETVEASLQLGEVMLRGLGLPPDAARTIISERRDIERAALDGFRGTSDTHG</sequence>
<dbReference type="GO" id="GO:0005886">
    <property type="term" value="C:plasma membrane"/>
    <property type="evidence" value="ECO:0007669"/>
    <property type="project" value="TreeGrafter"/>
</dbReference>
<evidence type="ECO:0000256" key="6">
    <source>
        <dbReference type="ARBA" id="ARBA00022692"/>
    </source>
</evidence>
<reference evidence="13" key="1">
    <citation type="submission" date="2023-07" db="EMBL/GenBank/DDBJ databases">
        <title>Genomic Encyclopedia of Type Strains, Phase IV (KMG-IV): sequencing the most valuable type-strain genomes for metagenomic binning, comparative biology and taxonomic classification.</title>
        <authorList>
            <person name="Goeker M."/>
        </authorList>
    </citation>
    <scope>NUCLEOTIDE SEQUENCE</scope>
    <source>
        <strain evidence="13">DSM 21202</strain>
    </source>
</reference>
<keyword evidence="3" id="KW-0813">Transport</keyword>
<keyword evidence="7" id="KW-0630">Potassium</keyword>
<evidence type="ECO:0000256" key="1">
    <source>
        <dbReference type="ARBA" id="ARBA00004127"/>
    </source>
</evidence>
<keyword evidence="9" id="KW-0406">Ion transport</keyword>
<feature type="transmembrane region" description="Helical" evidence="11">
    <location>
        <begin position="71"/>
        <end position="90"/>
    </location>
</feature>
<feature type="transmembrane region" description="Helical" evidence="11">
    <location>
        <begin position="6"/>
        <end position="27"/>
    </location>
</feature>
<accession>A0AAE3VRQ9</accession>
<feature type="transmembrane region" description="Helical" evidence="11">
    <location>
        <begin position="234"/>
        <end position="267"/>
    </location>
</feature>
<feature type="transmembrane region" description="Helical" evidence="11">
    <location>
        <begin position="340"/>
        <end position="361"/>
    </location>
</feature>
<feature type="transmembrane region" description="Helical" evidence="11">
    <location>
        <begin position="287"/>
        <end position="305"/>
    </location>
</feature>
<evidence type="ECO:0000259" key="12">
    <source>
        <dbReference type="PROSITE" id="PS51201"/>
    </source>
</evidence>
<dbReference type="InterPro" id="IPR038770">
    <property type="entry name" value="Na+/solute_symporter_sf"/>
</dbReference>
<keyword evidence="5" id="KW-0633">Potassium transport</keyword>
<evidence type="ECO:0000256" key="7">
    <source>
        <dbReference type="ARBA" id="ARBA00022958"/>
    </source>
</evidence>
<dbReference type="EMBL" id="JAUSUL010000003">
    <property type="protein sequence ID" value="MDQ0316928.1"/>
    <property type="molecule type" value="Genomic_DNA"/>
</dbReference>
<dbReference type="InterPro" id="IPR004771">
    <property type="entry name" value="K/H_exchanger"/>
</dbReference>
<comment type="subcellular location">
    <subcellularLocation>
        <location evidence="1">Endomembrane system</location>
        <topology evidence="1">Multi-pass membrane protein</topology>
    </subcellularLocation>
</comment>
<keyword evidence="14" id="KW-1185">Reference proteome</keyword>
<evidence type="ECO:0000256" key="5">
    <source>
        <dbReference type="ARBA" id="ARBA00022538"/>
    </source>
</evidence>
<dbReference type="InterPro" id="IPR036291">
    <property type="entry name" value="NAD(P)-bd_dom_sf"/>
</dbReference>
<gene>
    <name evidence="13" type="ORF">J2S73_003404</name>
</gene>
<dbReference type="PANTHER" id="PTHR46157:SF4">
    <property type="entry name" value="K(+) EFFLUX ANTIPORTER 3, CHLOROPLASTIC"/>
    <property type="match status" value="1"/>
</dbReference>
<evidence type="ECO:0000313" key="13">
    <source>
        <dbReference type="EMBL" id="MDQ0316928.1"/>
    </source>
</evidence>
<keyword evidence="4" id="KW-0050">Antiport</keyword>
<name>A0AAE3VRQ9_9HYPH</name>
<dbReference type="NCBIfam" id="TIGR00932">
    <property type="entry name" value="2a37"/>
    <property type="match status" value="1"/>
</dbReference>
<proteinExistence type="inferred from homology"/>
<dbReference type="GO" id="GO:0008324">
    <property type="term" value="F:monoatomic cation transmembrane transporter activity"/>
    <property type="evidence" value="ECO:0007669"/>
    <property type="project" value="InterPro"/>
</dbReference>
<keyword evidence="10 11" id="KW-0472">Membrane</keyword>
<evidence type="ECO:0000256" key="9">
    <source>
        <dbReference type="ARBA" id="ARBA00023065"/>
    </source>
</evidence>
<dbReference type="AlphaFoldDB" id="A0AAE3VRQ9"/>
<dbReference type="FunFam" id="3.40.50.720:FF:000036">
    <property type="entry name" value="Glutathione-regulated potassium-efflux system protein KefB"/>
    <property type="match status" value="1"/>
</dbReference>
<dbReference type="PROSITE" id="PS51201">
    <property type="entry name" value="RCK_N"/>
    <property type="match status" value="1"/>
</dbReference>
<dbReference type="RefSeq" id="WP_306886803.1">
    <property type="nucleotide sequence ID" value="NZ_JAUSUL010000003.1"/>
</dbReference>
<dbReference type="Proteomes" id="UP001229244">
    <property type="component" value="Unassembled WGS sequence"/>
</dbReference>
<dbReference type="Pfam" id="PF00999">
    <property type="entry name" value="Na_H_Exchanger"/>
    <property type="match status" value="1"/>
</dbReference>
<dbReference type="GO" id="GO:0012505">
    <property type="term" value="C:endomembrane system"/>
    <property type="evidence" value="ECO:0007669"/>
    <property type="project" value="UniProtKB-SubCell"/>
</dbReference>
<dbReference type="InterPro" id="IPR006153">
    <property type="entry name" value="Cation/H_exchanger_TM"/>
</dbReference>
<evidence type="ECO:0000256" key="8">
    <source>
        <dbReference type="ARBA" id="ARBA00022989"/>
    </source>
</evidence>
<organism evidence="13 14">
    <name type="scientific">Amorphus orientalis</name>
    <dbReference type="NCBI Taxonomy" id="649198"/>
    <lineage>
        <taxon>Bacteria</taxon>
        <taxon>Pseudomonadati</taxon>
        <taxon>Pseudomonadota</taxon>
        <taxon>Alphaproteobacteria</taxon>
        <taxon>Hyphomicrobiales</taxon>
        <taxon>Amorphaceae</taxon>
        <taxon>Amorphus</taxon>
    </lineage>
</organism>
<feature type="transmembrane region" description="Helical" evidence="11">
    <location>
        <begin position="373"/>
        <end position="394"/>
    </location>
</feature>
<evidence type="ECO:0000256" key="10">
    <source>
        <dbReference type="ARBA" id="ARBA00023136"/>
    </source>
</evidence>
<dbReference type="InterPro" id="IPR003148">
    <property type="entry name" value="RCK_N"/>
</dbReference>
<feature type="transmembrane region" description="Helical" evidence="11">
    <location>
        <begin position="34"/>
        <end position="51"/>
    </location>
</feature>
<dbReference type="GO" id="GO:0015297">
    <property type="term" value="F:antiporter activity"/>
    <property type="evidence" value="ECO:0007669"/>
    <property type="project" value="UniProtKB-KW"/>
</dbReference>
<evidence type="ECO:0000313" key="14">
    <source>
        <dbReference type="Proteomes" id="UP001229244"/>
    </source>
</evidence>
<feature type="domain" description="RCK N-terminal" evidence="12">
    <location>
        <begin position="420"/>
        <end position="537"/>
    </location>
</feature>
<feature type="transmembrane region" description="Helical" evidence="11">
    <location>
        <begin position="129"/>
        <end position="151"/>
    </location>
</feature>
<evidence type="ECO:0000256" key="2">
    <source>
        <dbReference type="ARBA" id="ARBA00005551"/>
    </source>
</evidence>
<feature type="transmembrane region" description="Helical" evidence="11">
    <location>
        <begin position="102"/>
        <end position="123"/>
    </location>
</feature>
<comment type="caution">
    <text evidence="13">The sequence shown here is derived from an EMBL/GenBank/DDBJ whole genome shotgun (WGS) entry which is preliminary data.</text>
</comment>